<dbReference type="OrthoDB" id="5281072at2759"/>
<accession>A0A8H4KUY7</accession>
<name>A0A8H4KUY7_9HYPO</name>
<feature type="domain" description="Scytalone dehydratase-like" evidence="6">
    <location>
        <begin position="9"/>
        <end position="161"/>
    </location>
</feature>
<dbReference type="SUPFAM" id="SSF54427">
    <property type="entry name" value="NTF2-like"/>
    <property type="match status" value="1"/>
</dbReference>
<dbReference type="PIRSF" id="PIRSF024851">
    <property type="entry name" value="SCD1"/>
    <property type="match status" value="1"/>
</dbReference>
<gene>
    <name evidence="7" type="ORF">F53441_1653</name>
</gene>
<dbReference type="GO" id="GO:0030411">
    <property type="term" value="F:scytalone dehydratase activity"/>
    <property type="evidence" value="ECO:0007669"/>
    <property type="project" value="InterPro"/>
</dbReference>
<evidence type="ECO:0000256" key="5">
    <source>
        <dbReference type="PIRSR" id="PIRSR024851-51"/>
    </source>
</evidence>
<comment type="caution">
    <text evidence="7">The sequence shown here is derived from an EMBL/GenBank/DDBJ whole genome shotgun (WGS) entry which is preliminary data.</text>
</comment>
<feature type="active site" evidence="4">
    <location>
        <position position="80"/>
    </location>
</feature>
<dbReference type="InterPro" id="IPR049884">
    <property type="entry name" value="Scytalone_dh"/>
</dbReference>
<comment type="similarity">
    <text evidence="1 3">Belongs to the scytalone dehydratase family.</text>
</comment>
<keyword evidence="2 3" id="KW-0456">Lyase</keyword>
<keyword evidence="8" id="KW-1185">Reference proteome</keyword>
<dbReference type="InterPro" id="IPR032710">
    <property type="entry name" value="NTF2-like_dom_sf"/>
</dbReference>
<feature type="active site" evidence="4">
    <location>
        <position position="105"/>
    </location>
</feature>
<evidence type="ECO:0000256" key="2">
    <source>
        <dbReference type="ARBA" id="ARBA00023239"/>
    </source>
</evidence>
<organism evidence="7 8">
    <name type="scientific">Fusarium austroafricanum</name>
    <dbReference type="NCBI Taxonomy" id="2364996"/>
    <lineage>
        <taxon>Eukaryota</taxon>
        <taxon>Fungi</taxon>
        <taxon>Dikarya</taxon>
        <taxon>Ascomycota</taxon>
        <taxon>Pezizomycotina</taxon>
        <taxon>Sordariomycetes</taxon>
        <taxon>Hypocreomycetidae</taxon>
        <taxon>Hypocreales</taxon>
        <taxon>Nectriaceae</taxon>
        <taxon>Fusarium</taxon>
        <taxon>Fusarium concolor species complex</taxon>
    </lineage>
</organism>
<evidence type="ECO:0000256" key="4">
    <source>
        <dbReference type="PIRSR" id="PIRSR024851-50"/>
    </source>
</evidence>
<sequence length="161" mass="18059">MVAQRVDPADALQLAAITFDWGDCLDTKDWDRLATILAPELNVDYTAVTGQKWDHLPAKEFVAMVSSPTFVGDPLVDTQHFIGGSKYEAVSEDRVIGTHQLRAAHQRYTGPDKKTVEAKCTCHAVMKHTYLKVDSEWKLAGLNPKTYWNDDDFDKIFTSGK</sequence>
<evidence type="ECO:0000313" key="8">
    <source>
        <dbReference type="Proteomes" id="UP000605986"/>
    </source>
</evidence>
<protein>
    <submittedName>
        <fullName evidence="7">Scytalone dehydratase</fullName>
    </submittedName>
</protein>
<proteinExistence type="inferred from homology"/>
<dbReference type="Pfam" id="PF02982">
    <property type="entry name" value="Scytalone_dh"/>
    <property type="match status" value="1"/>
</dbReference>
<dbReference type="Proteomes" id="UP000605986">
    <property type="component" value="Unassembled WGS sequence"/>
</dbReference>
<evidence type="ECO:0000256" key="3">
    <source>
        <dbReference type="PIRNR" id="PIRNR024851"/>
    </source>
</evidence>
<feature type="binding site" evidence="5">
    <location>
        <position position="45"/>
    </location>
    <ligand>
        <name>substrate</name>
    </ligand>
</feature>
<evidence type="ECO:0000313" key="7">
    <source>
        <dbReference type="EMBL" id="KAF4456169.1"/>
    </source>
</evidence>
<dbReference type="AlphaFoldDB" id="A0A8H4KUY7"/>
<dbReference type="InterPro" id="IPR004235">
    <property type="entry name" value="Scytalone_dehydratase"/>
</dbReference>
<dbReference type="EMBL" id="JAADJG010000067">
    <property type="protein sequence ID" value="KAF4456169.1"/>
    <property type="molecule type" value="Genomic_DNA"/>
</dbReference>
<reference evidence="7" key="1">
    <citation type="submission" date="2020-01" db="EMBL/GenBank/DDBJ databases">
        <title>Identification and distribution of gene clusters putatively required for synthesis of sphingolipid metabolism inhibitors in phylogenetically diverse species of the filamentous fungus Fusarium.</title>
        <authorList>
            <person name="Kim H.-S."/>
            <person name="Busman M."/>
            <person name="Brown D.W."/>
            <person name="Divon H."/>
            <person name="Uhlig S."/>
            <person name="Proctor R.H."/>
        </authorList>
    </citation>
    <scope>NUCLEOTIDE SEQUENCE</scope>
    <source>
        <strain evidence="7">NRRL 53441</strain>
    </source>
</reference>
<evidence type="ECO:0000259" key="6">
    <source>
        <dbReference type="Pfam" id="PF02982"/>
    </source>
</evidence>
<dbReference type="Gene3D" id="3.10.450.50">
    <property type="match status" value="1"/>
</dbReference>
<evidence type="ECO:0000256" key="1">
    <source>
        <dbReference type="ARBA" id="ARBA00008584"/>
    </source>
</evidence>
<dbReference type="GO" id="GO:0006582">
    <property type="term" value="P:melanin metabolic process"/>
    <property type="evidence" value="ECO:0007669"/>
    <property type="project" value="InterPro"/>
</dbReference>